<protein>
    <submittedName>
        <fullName evidence="1">Uncharacterized protein</fullName>
    </submittedName>
</protein>
<dbReference type="AlphaFoldDB" id="A0A4Y7IGU1"/>
<proteinExistence type="predicted"/>
<dbReference type="Gramene" id="RZC46930">
    <property type="protein sequence ID" value="RZC46930"/>
    <property type="gene ID" value="C5167_039876"/>
</dbReference>
<accession>A0A4Y7IGU1</accession>
<gene>
    <name evidence="1" type="ORF">C5167_039876</name>
</gene>
<organism evidence="1 2">
    <name type="scientific">Papaver somniferum</name>
    <name type="common">Opium poppy</name>
    <dbReference type="NCBI Taxonomy" id="3469"/>
    <lineage>
        <taxon>Eukaryota</taxon>
        <taxon>Viridiplantae</taxon>
        <taxon>Streptophyta</taxon>
        <taxon>Embryophyta</taxon>
        <taxon>Tracheophyta</taxon>
        <taxon>Spermatophyta</taxon>
        <taxon>Magnoliopsida</taxon>
        <taxon>Ranunculales</taxon>
        <taxon>Papaveraceae</taxon>
        <taxon>Papaveroideae</taxon>
        <taxon>Papaver</taxon>
    </lineage>
</organism>
<keyword evidence="2" id="KW-1185">Reference proteome</keyword>
<name>A0A4Y7IGU1_PAPSO</name>
<evidence type="ECO:0000313" key="1">
    <source>
        <dbReference type="EMBL" id="RZC46930.1"/>
    </source>
</evidence>
<sequence length="71" mass="7928">MDAANSNWNVKVQVSVSSNPYSLSFLDKILFITTERIEEKESTKVVLLTTESTVVSYDLVKDLSSNQEGID</sequence>
<dbReference type="Proteomes" id="UP000316621">
    <property type="component" value="Chromosome 1"/>
</dbReference>
<evidence type="ECO:0000313" key="2">
    <source>
        <dbReference type="Proteomes" id="UP000316621"/>
    </source>
</evidence>
<reference evidence="1 2" key="1">
    <citation type="journal article" date="2018" name="Science">
        <title>The opium poppy genome and morphinan production.</title>
        <authorList>
            <person name="Guo L."/>
            <person name="Winzer T."/>
            <person name="Yang X."/>
            <person name="Li Y."/>
            <person name="Ning Z."/>
            <person name="He Z."/>
            <person name="Teodor R."/>
            <person name="Lu Y."/>
            <person name="Bowser T.A."/>
            <person name="Graham I.A."/>
            <person name="Ye K."/>
        </authorList>
    </citation>
    <scope>NUCLEOTIDE SEQUENCE [LARGE SCALE GENOMIC DNA]</scope>
    <source>
        <strain evidence="2">cv. HN1</strain>
        <tissue evidence="1">Leaves</tissue>
    </source>
</reference>
<dbReference type="EMBL" id="CM010715">
    <property type="protein sequence ID" value="RZC46930.1"/>
    <property type="molecule type" value="Genomic_DNA"/>
</dbReference>